<dbReference type="OrthoDB" id="9887740at2"/>
<name>A0A517PG72_9PLAN</name>
<dbReference type="EMBL" id="CP036266">
    <property type="protein sequence ID" value="QDT18359.1"/>
    <property type="molecule type" value="Genomic_DNA"/>
</dbReference>
<dbReference type="Proteomes" id="UP000320421">
    <property type="component" value="Chromosome"/>
</dbReference>
<feature type="transmembrane region" description="Helical" evidence="1">
    <location>
        <begin position="105"/>
        <end position="124"/>
    </location>
</feature>
<reference evidence="2 3" key="1">
    <citation type="submission" date="2019-02" db="EMBL/GenBank/DDBJ databases">
        <title>Deep-cultivation of Planctomycetes and their phenomic and genomic characterization uncovers novel biology.</title>
        <authorList>
            <person name="Wiegand S."/>
            <person name="Jogler M."/>
            <person name="Boedeker C."/>
            <person name="Pinto D."/>
            <person name="Vollmers J."/>
            <person name="Rivas-Marin E."/>
            <person name="Kohn T."/>
            <person name="Peeters S.H."/>
            <person name="Heuer A."/>
            <person name="Rast P."/>
            <person name="Oberbeckmann S."/>
            <person name="Bunk B."/>
            <person name="Jeske O."/>
            <person name="Meyerdierks A."/>
            <person name="Storesund J.E."/>
            <person name="Kallscheuer N."/>
            <person name="Luecker S."/>
            <person name="Lage O.M."/>
            <person name="Pohl T."/>
            <person name="Merkel B.J."/>
            <person name="Hornburger P."/>
            <person name="Mueller R.-W."/>
            <person name="Bruemmer F."/>
            <person name="Labrenz M."/>
            <person name="Spormann A.M."/>
            <person name="Op den Camp H."/>
            <person name="Overmann J."/>
            <person name="Amann R."/>
            <person name="Jetten M.S.M."/>
            <person name="Mascher T."/>
            <person name="Medema M.H."/>
            <person name="Devos D.P."/>
            <person name="Kaster A.-K."/>
            <person name="Ovreas L."/>
            <person name="Rohde M."/>
            <person name="Galperin M.Y."/>
            <person name="Jogler C."/>
        </authorList>
    </citation>
    <scope>NUCLEOTIDE SEQUENCE [LARGE SCALE GENOMIC DNA]</scope>
    <source>
        <strain evidence="2 3">HG66A1</strain>
    </source>
</reference>
<feature type="transmembrane region" description="Helical" evidence="1">
    <location>
        <begin position="75"/>
        <end position="93"/>
    </location>
</feature>
<feature type="transmembrane region" description="Helical" evidence="1">
    <location>
        <begin position="36"/>
        <end position="55"/>
    </location>
</feature>
<evidence type="ECO:0000313" key="3">
    <source>
        <dbReference type="Proteomes" id="UP000320421"/>
    </source>
</evidence>
<keyword evidence="3" id="KW-1185">Reference proteome</keyword>
<keyword evidence="1" id="KW-0812">Transmembrane</keyword>
<keyword evidence="1" id="KW-0472">Membrane</keyword>
<evidence type="ECO:0000313" key="2">
    <source>
        <dbReference type="EMBL" id="QDT18359.1"/>
    </source>
</evidence>
<accession>A0A517PG72</accession>
<evidence type="ECO:0000256" key="1">
    <source>
        <dbReference type="SAM" id="Phobius"/>
    </source>
</evidence>
<gene>
    <name evidence="2" type="ORF">HG66A1_01180</name>
</gene>
<dbReference type="AlphaFoldDB" id="A0A517PG72"/>
<protein>
    <submittedName>
        <fullName evidence="2">Uncharacterized protein</fullName>
    </submittedName>
</protein>
<organism evidence="2 3">
    <name type="scientific">Gimesia chilikensis</name>
    <dbReference type="NCBI Taxonomy" id="2605989"/>
    <lineage>
        <taxon>Bacteria</taxon>
        <taxon>Pseudomonadati</taxon>
        <taxon>Planctomycetota</taxon>
        <taxon>Planctomycetia</taxon>
        <taxon>Planctomycetales</taxon>
        <taxon>Planctomycetaceae</taxon>
        <taxon>Gimesia</taxon>
    </lineage>
</organism>
<keyword evidence="1" id="KW-1133">Transmembrane helix</keyword>
<proteinExistence type="predicted"/>
<sequence>MQTLLAQKPFSLEHLVVLCRKIRAVLLHPQTLLRGLIYLQCLLTLFLFCLFHGGLRFLGPYETVRPLLPALDTCISLVPMLCVCFGFAFLILFGSIPYPAGQARLCLISYAVNFAAAIFFWYLLYASRIPVL</sequence>
<dbReference type="RefSeq" id="WP_145179811.1">
    <property type="nucleotide sequence ID" value="NZ_CP036266.1"/>
</dbReference>